<feature type="region of interest" description="Disordered" evidence="1">
    <location>
        <begin position="406"/>
        <end position="557"/>
    </location>
</feature>
<feature type="compositionally biased region" description="Low complexity" evidence="1">
    <location>
        <begin position="123"/>
        <end position="133"/>
    </location>
</feature>
<accession>A0AAW1XP06</accession>
<proteinExistence type="predicted"/>
<feature type="compositionally biased region" description="Polar residues" evidence="1">
    <location>
        <begin position="501"/>
        <end position="521"/>
    </location>
</feature>
<feature type="compositionally biased region" description="Basic and acidic residues" evidence="1">
    <location>
        <begin position="482"/>
        <end position="495"/>
    </location>
</feature>
<organism evidence="2 3">
    <name type="scientific">Rubus argutus</name>
    <name type="common">Southern blackberry</name>
    <dbReference type="NCBI Taxonomy" id="59490"/>
    <lineage>
        <taxon>Eukaryota</taxon>
        <taxon>Viridiplantae</taxon>
        <taxon>Streptophyta</taxon>
        <taxon>Embryophyta</taxon>
        <taxon>Tracheophyta</taxon>
        <taxon>Spermatophyta</taxon>
        <taxon>Magnoliopsida</taxon>
        <taxon>eudicotyledons</taxon>
        <taxon>Gunneridae</taxon>
        <taxon>Pentapetalae</taxon>
        <taxon>rosids</taxon>
        <taxon>fabids</taxon>
        <taxon>Rosales</taxon>
        <taxon>Rosaceae</taxon>
        <taxon>Rosoideae</taxon>
        <taxon>Rosoideae incertae sedis</taxon>
        <taxon>Rubus</taxon>
    </lineage>
</organism>
<dbReference type="AlphaFoldDB" id="A0AAW1XP06"/>
<dbReference type="PANTHER" id="PTHR36808">
    <property type="entry name" value="TRANSCRIPTIONAL REGULATOR ATRX-LIKE PROTEIN"/>
    <property type="match status" value="1"/>
</dbReference>
<sequence length="582" mass="65400">MAKSSSSHRKKRDKISSKARTKKRSKIKSKGEKYRSKKLLKSDSSFSSEDDRRSRSRRARSRTRRDAKGTKKRARKRSFSRDSSEDSPRPRVKKRKASKKDNDYESKKRNRSREKPRRIARTSSVSSESWSCSTCPGGDISGDEIESKRHRGRPEKRKREETDRNKVESRTGRSMYRSRSRSLRSQFSESDCQSEEKVTGESNARRLKSVIAVTEEDNQGRWLDEDGHKEEITYDHDDYPSCRSNDSNDGGSKRELDTHLHVASEERTRLEGANEEEGLVSNTRIMDLPKSGNIFHKDGGRQEEVFNSSHDGTRVTDDVNESKVSGEISSLINDDLETILRQKALENLKRFRGKDQRFAVSNPEDKKQPYTVKAELVQIESPKVDGAKEYVAEIIGGTQLVEETNAPLRGSICSSINPEKEPDKKNDGNEVASAKGDVACSTPPQEAVAGKSNKKVTTTADVDKPNLATPESLKRPLASQEPPRERLLVTERRVDNVACGTAQTVNQSSNSNGQDISNGSGSAAPEPSGENRSDKQQDEAKDGSQFEQKTMSVMRGSEMVQVSYKVYIPKKAPALARRQLRR</sequence>
<evidence type="ECO:0000313" key="2">
    <source>
        <dbReference type="EMBL" id="KAK9938036.1"/>
    </source>
</evidence>
<feature type="compositionally biased region" description="Basic and acidic residues" evidence="1">
    <location>
        <begin position="218"/>
        <end position="240"/>
    </location>
</feature>
<evidence type="ECO:0000256" key="1">
    <source>
        <dbReference type="SAM" id="MobiDB-lite"/>
    </source>
</evidence>
<dbReference type="EMBL" id="JBEDUW010000003">
    <property type="protein sequence ID" value="KAK9938036.1"/>
    <property type="molecule type" value="Genomic_DNA"/>
</dbReference>
<feature type="compositionally biased region" description="Basic and acidic residues" evidence="1">
    <location>
        <begin position="295"/>
        <end position="304"/>
    </location>
</feature>
<feature type="compositionally biased region" description="Basic and acidic residues" evidence="1">
    <location>
        <begin position="251"/>
        <end position="272"/>
    </location>
</feature>
<comment type="caution">
    <text evidence="2">The sequence shown here is derived from an EMBL/GenBank/DDBJ whole genome shotgun (WGS) entry which is preliminary data.</text>
</comment>
<feature type="compositionally biased region" description="Basic and acidic residues" evidence="1">
    <location>
        <begin position="529"/>
        <end position="544"/>
    </location>
</feature>
<feature type="compositionally biased region" description="Basic and acidic residues" evidence="1">
    <location>
        <begin position="79"/>
        <end position="89"/>
    </location>
</feature>
<keyword evidence="3" id="KW-1185">Reference proteome</keyword>
<feature type="compositionally biased region" description="Basic residues" evidence="1">
    <location>
        <begin position="54"/>
        <end position="63"/>
    </location>
</feature>
<evidence type="ECO:0000313" key="3">
    <source>
        <dbReference type="Proteomes" id="UP001457282"/>
    </source>
</evidence>
<dbReference type="Proteomes" id="UP001457282">
    <property type="component" value="Unassembled WGS sequence"/>
</dbReference>
<dbReference type="PANTHER" id="PTHR36808:SF1">
    <property type="entry name" value="TRANSCRIPTIONAL REGULATOR ATRX-LIKE PROTEIN"/>
    <property type="match status" value="1"/>
</dbReference>
<feature type="compositionally biased region" description="Basic and acidic residues" evidence="1">
    <location>
        <begin position="418"/>
        <end position="428"/>
    </location>
</feature>
<protein>
    <submittedName>
        <fullName evidence="2">Uncharacterized protein</fullName>
    </submittedName>
</protein>
<reference evidence="2 3" key="1">
    <citation type="journal article" date="2023" name="G3 (Bethesda)">
        <title>A chromosome-length genome assembly and annotation of blackberry (Rubus argutus, cv. 'Hillquist').</title>
        <authorList>
            <person name="Bruna T."/>
            <person name="Aryal R."/>
            <person name="Dudchenko O."/>
            <person name="Sargent D.J."/>
            <person name="Mead D."/>
            <person name="Buti M."/>
            <person name="Cavallini A."/>
            <person name="Hytonen T."/>
            <person name="Andres J."/>
            <person name="Pham M."/>
            <person name="Weisz D."/>
            <person name="Mascagni F."/>
            <person name="Usai G."/>
            <person name="Natali L."/>
            <person name="Bassil N."/>
            <person name="Fernandez G.E."/>
            <person name="Lomsadze A."/>
            <person name="Armour M."/>
            <person name="Olukolu B."/>
            <person name="Poorten T."/>
            <person name="Britton C."/>
            <person name="Davik J."/>
            <person name="Ashrafi H."/>
            <person name="Aiden E.L."/>
            <person name="Borodovsky M."/>
            <person name="Worthington M."/>
        </authorList>
    </citation>
    <scope>NUCLEOTIDE SEQUENCE [LARGE SCALE GENOMIC DNA]</scope>
    <source>
        <strain evidence="2">PI 553951</strain>
    </source>
</reference>
<feature type="compositionally biased region" description="Basic and acidic residues" evidence="1">
    <location>
        <begin position="311"/>
        <end position="321"/>
    </location>
</feature>
<feature type="compositionally biased region" description="Basic residues" evidence="1">
    <location>
        <begin position="108"/>
        <end position="120"/>
    </location>
</feature>
<feature type="compositionally biased region" description="Basic and acidic residues" evidence="1">
    <location>
        <begin position="157"/>
        <end position="171"/>
    </location>
</feature>
<name>A0AAW1XP06_RUBAR</name>
<feature type="compositionally biased region" description="Basic residues" evidence="1">
    <location>
        <begin position="1"/>
        <end position="28"/>
    </location>
</feature>
<gene>
    <name evidence="2" type="ORF">M0R45_014796</name>
</gene>
<feature type="region of interest" description="Disordered" evidence="1">
    <location>
        <begin position="1"/>
        <end position="323"/>
    </location>
</feature>